<dbReference type="HOGENOM" id="CLU_005049_6_1_1"/>
<accession>A0A0D0C3K0</accession>
<dbReference type="OrthoDB" id="3057168at2759"/>
<dbReference type="PANTHER" id="PTHR33840:SF1">
    <property type="entry name" value="TLE1 PHOSPHOLIPASE DOMAIN-CONTAINING PROTEIN"/>
    <property type="match status" value="1"/>
</dbReference>
<sequence>MNKRLIILFDGTGRDSSDGLPPTNVQRLRNALPTIAPDGTPQLNFYLSGVGTRGPNIPGQSVVTKAFGIGFHKILTDGYTFLMDSYAPGDQIFIFGFSRGAFAARVLANLVTRVGIFKKPEHRVSFRIAMKAYENSTLDRHLENLKYCIESGERTLRVHEVEVEVVGCWDTVASLGFPWTAGGVSGRYKHWTGDLSQGIKHAFHALALDERRRAFTPTLWFLPEEKEIAKNIKLHQCWFPGAHTNIGGGYNDQALADLTFAWLTDLCRPLLDFDESYIKSVVHTHFDPSSWGRGRCYDSYRLGSTWLVKHRTPGAYGDSDKETKETIHPSVRVRWQSSRESGGELKDGPPLYAPKALRGFEPRKSANGSWEWVKKEEGKEVLVIPEALFPANGDANSVEITLRCGTGEKKKLSQLI</sequence>
<dbReference type="Proteomes" id="UP000053593">
    <property type="component" value="Unassembled WGS sequence"/>
</dbReference>
<evidence type="ECO:0000313" key="3">
    <source>
        <dbReference type="Proteomes" id="UP000053593"/>
    </source>
</evidence>
<dbReference type="Pfam" id="PF09994">
    <property type="entry name" value="T6SS_Tle1-like_cat"/>
    <property type="match status" value="1"/>
</dbReference>
<evidence type="ECO:0000259" key="1">
    <source>
        <dbReference type="Pfam" id="PF09994"/>
    </source>
</evidence>
<dbReference type="AlphaFoldDB" id="A0A0D0C3K0"/>
<feature type="domain" description="T6SS Phospholipase effector Tle1-like catalytic" evidence="1">
    <location>
        <begin position="3"/>
        <end position="264"/>
    </location>
</feature>
<protein>
    <recommendedName>
        <fullName evidence="1">T6SS Phospholipase effector Tle1-like catalytic domain-containing protein</fullName>
    </recommendedName>
</protein>
<dbReference type="EMBL" id="KN834843">
    <property type="protein sequence ID" value="KIK52392.1"/>
    <property type="molecule type" value="Genomic_DNA"/>
</dbReference>
<reference evidence="2 3" key="1">
    <citation type="submission" date="2014-04" db="EMBL/GenBank/DDBJ databases">
        <title>Evolutionary Origins and Diversification of the Mycorrhizal Mutualists.</title>
        <authorList>
            <consortium name="DOE Joint Genome Institute"/>
            <consortium name="Mycorrhizal Genomics Consortium"/>
            <person name="Kohler A."/>
            <person name="Kuo A."/>
            <person name="Nagy L.G."/>
            <person name="Floudas D."/>
            <person name="Copeland A."/>
            <person name="Barry K.W."/>
            <person name="Cichocki N."/>
            <person name="Veneault-Fourrey C."/>
            <person name="LaButti K."/>
            <person name="Lindquist E.A."/>
            <person name="Lipzen A."/>
            <person name="Lundell T."/>
            <person name="Morin E."/>
            <person name="Murat C."/>
            <person name="Riley R."/>
            <person name="Ohm R."/>
            <person name="Sun H."/>
            <person name="Tunlid A."/>
            <person name="Henrissat B."/>
            <person name="Grigoriev I.V."/>
            <person name="Hibbett D.S."/>
            <person name="Martin F."/>
        </authorList>
    </citation>
    <scope>NUCLEOTIDE SEQUENCE [LARGE SCALE GENOMIC DNA]</scope>
    <source>
        <strain evidence="2 3">FD-317 M1</strain>
    </source>
</reference>
<gene>
    <name evidence="2" type="ORF">GYMLUDRAFT_180166</name>
</gene>
<organism evidence="2 3">
    <name type="scientific">Collybiopsis luxurians FD-317 M1</name>
    <dbReference type="NCBI Taxonomy" id="944289"/>
    <lineage>
        <taxon>Eukaryota</taxon>
        <taxon>Fungi</taxon>
        <taxon>Dikarya</taxon>
        <taxon>Basidiomycota</taxon>
        <taxon>Agaricomycotina</taxon>
        <taxon>Agaricomycetes</taxon>
        <taxon>Agaricomycetidae</taxon>
        <taxon>Agaricales</taxon>
        <taxon>Marasmiineae</taxon>
        <taxon>Omphalotaceae</taxon>
        <taxon>Collybiopsis</taxon>
        <taxon>Collybiopsis luxurians</taxon>
    </lineage>
</organism>
<evidence type="ECO:0000313" key="2">
    <source>
        <dbReference type="EMBL" id="KIK52392.1"/>
    </source>
</evidence>
<keyword evidence="3" id="KW-1185">Reference proteome</keyword>
<dbReference type="InterPro" id="IPR018712">
    <property type="entry name" value="Tle1-like_cat"/>
</dbReference>
<dbReference type="PANTHER" id="PTHR33840">
    <property type="match status" value="1"/>
</dbReference>
<name>A0A0D0C3K0_9AGAR</name>
<proteinExistence type="predicted"/>